<dbReference type="EMBL" id="JADGMQ010000012">
    <property type="protein sequence ID" value="MBI1622016.1"/>
    <property type="molecule type" value="Genomic_DNA"/>
</dbReference>
<sequence>MASMTILMERRTSRSAGWARKFANFSLVLLLVASLGHRYGLVETLAFLWVLALVPLLAIMALFLAALGFHRLWHYGAKGGRASLMATLVSLLVLAPFIYSAVLYLQHPHLADITTDPEQPPAYVLAQWRRTTDMNTLGNFSVEEVALQASAYPNLRGRRFDGSMDRVLKAIKVVVEREGWVPVQRLPSETQDERLSFEVVAPTWLLRFPSDGVVRMVDEGEAVFVDLRLSQRYFWHDLGSGARRIERFMAALDAEFDRQSLEIIDIPASAGEEDSGD</sequence>
<dbReference type="Proteomes" id="UP000601789">
    <property type="component" value="Unassembled WGS sequence"/>
</dbReference>
<keyword evidence="1" id="KW-1133">Transmembrane helix</keyword>
<accession>A0ABS0SH44</accession>
<comment type="caution">
    <text evidence="2">The sequence shown here is derived from an EMBL/GenBank/DDBJ whole genome shotgun (WGS) entry which is preliminary data.</text>
</comment>
<evidence type="ECO:0000313" key="3">
    <source>
        <dbReference type="Proteomes" id="UP000601789"/>
    </source>
</evidence>
<dbReference type="RefSeq" id="WP_198477553.1">
    <property type="nucleotide sequence ID" value="NZ_JADGMQ010000012.1"/>
</dbReference>
<gene>
    <name evidence="2" type="ORF">IOD40_15245</name>
</gene>
<proteinExistence type="predicted"/>
<keyword evidence="3" id="KW-1185">Reference proteome</keyword>
<protein>
    <submittedName>
        <fullName evidence="2">DUF1499 domain-containing protein</fullName>
    </submittedName>
</protein>
<feature type="transmembrane region" description="Helical" evidence="1">
    <location>
        <begin position="82"/>
        <end position="105"/>
    </location>
</feature>
<organism evidence="2 3">
    <name type="scientific">Aquamicrobium zhengzhouense</name>
    <dbReference type="NCBI Taxonomy" id="2781738"/>
    <lineage>
        <taxon>Bacteria</taxon>
        <taxon>Pseudomonadati</taxon>
        <taxon>Pseudomonadota</taxon>
        <taxon>Alphaproteobacteria</taxon>
        <taxon>Hyphomicrobiales</taxon>
        <taxon>Phyllobacteriaceae</taxon>
        <taxon>Aquamicrobium</taxon>
    </lineage>
</organism>
<keyword evidence="1" id="KW-0472">Membrane</keyword>
<reference evidence="2 3" key="1">
    <citation type="submission" date="2020-10" db="EMBL/GenBank/DDBJ databases">
        <title>Aquamicrobium zhengzhouensis sp. nov., a exopolysaccharide producing bacterium isolated from farmland soil.</title>
        <authorList>
            <person name="Wang X."/>
        </authorList>
    </citation>
    <scope>NUCLEOTIDE SEQUENCE [LARGE SCALE GENOMIC DNA]</scope>
    <source>
        <strain evidence="3">cd-1</strain>
    </source>
</reference>
<evidence type="ECO:0000313" key="2">
    <source>
        <dbReference type="EMBL" id="MBI1622016.1"/>
    </source>
</evidence>
<dbReference type="Pfam" id="PF07386">
    <property type="entry name" value="DUF1499"/>
    <property type="match status" value="1"/>
</dbReference>
<keyword evidence="1" id="KW-0812">Transmembrane</keyword>
<evidence type="ECO:0000256" key="1">
    <source>
        <dbReference type="SAM" id="Phobius"/>
    </source>
</evidence>
<name>A0ABS0SH44_9HYPH</name>
<feature type="transmembrane region" description="Helical" evidence="1">
    <location>
        <begin position="46"/>
        <end position="70"/>
    </location>
</feature>
<dbReference type="InterPro" id="IPR010865">
    <property type="entry name" value="DUF1499"/>
</dbReference>